<keyword evidence="2" id="KW-1185">Reference proteome</keyword>
<sequence length="87" mass="10115">MQFGPGPLMICHPQLRGILQMQLHASEGFSNCCKTSECYYRGDADKTIVYPRIDKSIYSQFILSFESFILFSIVNRHLTCREQRNMC</sequence>
<protein>
    <submittedName>
        <fullName evidence="1">Uncharacterized protein</fullName>
    </submittedName>
</protein>
<proteinExistence type="predicted"/>
<evidence type="ECO:0000313" key="2">
    <source>
        <dbReference type="Proteomes" id="UP001054945"/>
    </source>
</evidence>
<dbReference type="EMBL" id="BPLR01008999">
    <property type="protein sequence ID" value="GIY28893.1"/>
    <property type="molecule type" value="Genomic_DNA"/>
</dbReference>
<name>A0AAV4SAD8_CAEEX</name>
<accession>A0AAV4SAD8</accession>
<gene>
    <name evidence="1" type="ORF">CEXT_501411</name>
</gene>
<evidence type="ECO:0000313" key="1">
    <source>
        <dbReference type="EMBL" id="GIY28893.1"/>
    </source>
</evidence>
<dbReference type="AlphaFoldDB" id="A0AAV4SAD8"/>
<organism evidence="1 2">
    <name type="scientific">Caerostris extrusa</name>
    <name type="common">Bark spider</name>
    <name type="synonym">Caerostris bankana</name>
    <dbReference type="NCBI Taxonomy" id="172846"/>
    <lineage>
        <taxon>Eukaryota</taxon>
        <taxon>Metazoa</taxon>
        <taxon>Ecdysozoa</taxon>
        <taxon>Arthropoda</taxon>
        <taxon>Chelicerata</taxon>
        <taxon>Arachnida</taxon>
        <taxon>Araneae</taxon>
        <taxon>Araneomorphae</taxon>
        <taxon>Entelegynae</taxon>
        <taxon>Araneoidea</taxon>
        <taxon>Araneidae</taxon>
        <taxon>Caerostris</taxon>
    </lineage>
</organism>
<comment type="caution">
    <text evidence="1">The sequence shown here is derived from an EMBL/GenBank/DDBJ whole genome shotgun (WGS) entry which is preliminary data.</text>
</comment>
<reference evidence="1 2" key="1">
    <citation type="submission" date="2021-06" db="EMBL/GenBank/DDBJ databases">
        <title>Caerostris extrusa draft genome.</title>
        <authorList>
            <person name="Kono N."/>
            <person name="Arakawa K."/>
        </authorList>
    </citation>
    <scope>NUCLEOTIDE SEQUENCE [LARGE SCALE GENOMIC DNA]</scope>
</reference>
<dbReference type="Proteomes" id="UP001054945">
    <property type="component" value="Unassembled WGS sequence"/>
</dbReference>